<dbReference type="AlphaFoldDB" id="A0A368FIP1"/>
<dbReference type="Proteomes" id="UP000252519">
    <property type="component" value="Unassembled WGS sequence"/>
</dbReference>
<keyword evidence="3" id="KW-1185">Reference proteome</keyword>
<reference evidence="2 3" key="1">
    <citation type="submission" date="2014-10" db="EMBL/GenBank/DDBJ databases">
        <title>Draft genome of the hookworm Ancylostoma caninum.</title>
        <authorList>
            <person name="Mitreva M."/>
        </authorList>
    </citation>
    <scope>NUCLEOTIDE SEQUENCE [LARGE SCALE GENOMIC DNA]</scope>
    <source>
        <strain evidence="2 3">Baltimore</strain>
    </source>
</reference>
<comment type="caution">
    <text evidence="2">The sequence shown here is derived from an EMBL/GenBank/DDBJ whole genome shotgun (WGS) entry which is preliminary data.</text>
</comment>
<dbReference type="EMBL" id="JOJR01001475">
    <property type="protein sequence ID" value="RCN30750.1"/>
    <property type="molecule type" value="Genomic_DNA"/>
</dbReference>
<gene>
    <name evidence="2" type="ORF">ANCCAN_23469</name>
</gene>
<name>A0A368FIP1_ANCCA</name>
<accession>A0A368FIP1</accession>
<keyword evidence="1" id="KW-1133">Transmembrane helix</keyword>
<evidence type="ECO:0000313" key="3">
    <source>
        <dbReference type="Proteomes" id="UP000252519"/>
    </source>
</evidence>
<sequence>MLDYKVWDTELENFWIPQDGVYFEDMNDGIHFVVTGLMFSAVTKVSAAFGLWYLKAGVEGKFR</sequence>
<keyword evidence="1" id="KW-0472">Membrane</keyword>
<protein>
    <submittedName>
        <fullName evidence="2">Uncharacterized protein</fullName>
    </submittedName>
</protein>
<keyword evidence="1" id="KW-0812">Transmembrane</keyword>
<evidence type="ECO:0000256" key="1">
    <source>
        <dbReference type="SAM" id="Phobius"/>
    </source>
</evidence>
<organism evidence="2 3">
    <name type="scientific">Ancylostoma caninum</name>
    <name type="common">Dog hookworm</name>
    <dbReference type="NCBI Taxonomy" id="29170"/>
    <lineage>
        <taxon>Eukaryota</taxon>
        <taxon>Metazoa</taxon>
        <taxon>Ecdysozoa</taxon>
        <taxon>Nematoda</taxon>
        <taxon>Chromadorea</taxon>
        <taxon>Rhabditida</taxon>
        <taxon>Rhabditina</taxon>
        <taxon>Rhabditomorpha</taxon>
        <taxon>Strongyloidea</taxon>
        <taxon>Ancylostomatidae</taxon>
        <taxon>Ancylostomatinae</taxon>
        <taxon>Ancylostoma</taxon>
    </lineage>
</organism>
<proteinExistence type="predicted"/>
<evidence type="ECO:0000313" key="2">
    <source>
        <dbReference type="EMBL" id="RCN30750.1"/>
    </source>
</evidence>
<feature type="transmembrane region" description="Helical" evidence="1">
    <location>
        <begin position="30"/>
        <end position="54"/>
    </location>
</feature>